<feature type="compositionally biased region" description="Gly residues" evidence="1">
    <location>
        <begin position="75"/>
        <end position="85"/>
    </location>
</feature>
<organism evidence="3 4">
    <name type="scientific">Paenibacillus artemisiicola</name>
    <dbReference type="NCBI Taxonomy" id="1172618"/>
    <lineage>
        <taxon>Bacteria</taxon>
        <taxon>Bacillati</taxon>
        <taxon>Bacillota</taxon>
        <taxon>Bacilli</taxon>
        <taxon>Bacillales</taxon>
        <taxon>Paenibacillaceae</taxon>
        <taxon>Paenibacillus</taxon>
    </lineage>
</organism>
<feature type="transmembrane region" description="Helical" evidence="2">
    <location>
        <begin position="39"/>
        <end position="62"/>
    </location>
</feature>
<feature type="transmembrane region" description="Helical" evidence="2">
    <location>
        <begin position="7"/>
        <end position="27"/>
    </location>
</feature>
<evidence type="ECO:0000256" key="2">
    <source>
        <dbReference type="SAM" id="Phobius"/>
    </source>
</evidence>
<keyword evidence="2" id="KW-1133">Transmembrane helix</keyword>
<dbReference type="Proteomes" id="UP000670947">
    <property type="component" value="Unassembled WGS sequence"/>
</dbReference>
<name>A0ABS3WC78_9BACL</name>
<proteinExistence type="predicted"/>
<sequence>MKDAKRYAVFALLFPSAVALMLGIDVLQRLPPARMLRNLYFPFTLYGAVEKTMMAALLLLFFRVPLAAGFRRLFGGGKRPSGGSGRTSAPPDQPDDQ</sequence>
<gene>
    <name evidence="3" type="ORF">I8J29_17030</name>
</gene>
<dbReference type="InterPro" id="IPR058725">
    <property type="entry name" value="YczF"/>
</dbReference>
<protein>
    <submittedName>
        <fullName evidence="3">Uncharacterized protein</fullName>
    </submittedName>
</protein>
<evidence type="ECO:0000313" key="4">
    <source>
        <dbReference type="Proteomes" id="UP000670947"/>
    </source>
</evidence>
<keyword evidence="2" id="KW-0472">Membrane</keyword>
<dbReference type="EMBL" id="JAGGDJ010000013">
    <property type="protein sequence ID" value="MBO7745913.1"/>
    <property type="molecule type" value="Genomic_DNA"/>
</dbReference>
<keyword evidence="4" id="KW-1185">Reference proteome</keyword>
<evidence type="ECO:0000313" key="3">
    <source>
        <dbReference type="EMBL" id="MBO7745913.1"/>
    </source>
</evidence>
<comment type="caution">
    <text evidence="3">The sequence shown here is derived from an EMBL/GenBank/DDBJ whole genome shotgun (WGS) entry which is preliminary data.</text>
</comment>
<accession>A0ABS3WC78</accession>
<evidence type="ECO:0000256" key="1">
    <source>
        <dbReference type="SAM" id="MobiDB-lite"/>
    </source>
</evidence>
<dbReference type="RefSeq" id="WP_208848734.1">
    <property type="nucleotide sequence ID" value="NZ_JAGGDJ010000013.1"/>
</dbReference>
<keyword evidence="2" id="KW-0812">Transmembrane</keyword>
<reference evidence="3 4" key="1">
    <citation type="submission" date="2021-03" db="EMBL/GenBank/DDBJ databases">
        <title>Paenibacillus artemisicola MWE-103 whole genome sequence.</title>
        <authorList>
            <person name="Ham Y.J."/>
        </authorList>
    </citation>
    <scope>NUCLEOTIDE SEQUENCE [LARGE SCALE GENOMIC DNA]</scope>
    <source>
        <strain evidence="3 4">MWE-103</strain>
    </source>
</reference>
<dbReference type="Pfam" id="PF26310">
    <property type="entry name" value="YczF"/>
    <property type="match status" value="1"/>
</dbReference>
<feature type="region of interest" description="Disordered" evidence="1">
    <location>
        <begin position="75"/>
        <end position="97"/>
    </location>
</feature>